<proteinExistence type="inferred from homology"/>
<dbReference type="GO" id="GO:0008483">
    <property type="term" value="F:transaminase activity"/>
    <property type="evidence" value="ECO:0007669"/>
    <property type="project" value="UniProtKB-KW"/>
</dbReference>
<dbReference type="Gene3D" id="3.90.1150.10">
    <property type="entry name" value="Aspartate Aminotransferase, domain 1"/>
    <property type="match status" value="1"/>
</dbReference>
<evidence type="ECO:0000259" key="6">
    <source>
        <dbReference type="PROSITE" id="PS50949"/>
    </source>
</evidence>
<dbReference type="InterPro" id="IPR036390">
    <property type="entry name" value="WH_DNA-bd_sf"/>
</dbReference>
<gene>
    <name evidence="7" type="ORF">H8K26_00130</name>
</gene>
<dbReference type="Proteomes" id="UP000637632">
    <property type="component" value="Unassembled WGS sequence"/>
</dbReference>
<accession>A0ABR6XC19</accession>
<dbReference type="PANTHER" id="PTHR46577:SF2">
    <property type="entry name" value="TRANSCRIPTIONAL REGULATORY PROTEIN"/>
    <property type="match status" value="1"/>
</dbReference>
<keyword evidence="8" id="KW-1185">Reference proteome</keyword>
<keyword evidence="7" id="KW-0808">Transferase</keyword>
<feature type="domain" description="HTH gntR-type" evidence="6">
    <location>
        <begin position="20"/>
        <end position="88"/>
    </location>
</feature>
<keyword evidence="3" id="KW-0805">Transcription regulation</keyword>
<dbReference type="CDD" id="cd07377">
    <property type="entry name" value="WHTH_GntR"/>
    <property type="match status" value="1"/>
</dbReference>
<dbReference type="InterPro" id="IPR036388">
    <property type="entry name" value="WH-like_DNA-bd_sf"/>
</dbReference>
<protein>
    <submittedName>
        <fullName evidence="7">PLP-dependent aminotransferase family protein</fullName>
    </submittedName>
</protein>
<keyword evidence="7" id="KW-0032">Aminotransferase</keyword>
<dbReference type="Gene3D" id="1.10.10.10">
    <property type="entry name" value="Winged helix-like DNA-binding domain superfamily/Winged helix DNA-binding domain"/>
    <property type="match status" value="1"/>
</dbReference>
<dbReference type="InterPro" id="IPR015424">
    <property type="entry name" value="PyrdxlP-dep_Trfase"/>
</dbReference>
<organism evidence="7 8">
    <name type="scientific">Undibacterium aquatile</name>
    <dbReference type="NCBI Taxonomy" id="1537398"/>
    <lineage>
        <taxon>Bacteria</taxon>
        <taxon>Pseudomonadati</taxon>
        <taxon>Pseudomonadota</taxon>
        <taxon>Betaproteobacteria</taxon>
        <taxon>Burkholderiales</taxon>
        <taxon>Oxalobacteraceae</taxon>
        <taxon>Undibacterium</taxon>
    </lineage>
</organism>
<dbReference type="SMART" id="SM00345">
    <property type="entry name" value="HTH_GNTR"/>
    <property type="match status" value="1"/>
</dbReference>
<dbReference type="Pfam" id="PF00155">
    <property type="entry name" value="Aminotran_1_2"/>
    <property type="match status" value="1"/>
</dbReference>
<dbReference type="RefSeq" id="WP_190476443.1">
    <property type="nucleotide sequence ID" value="NZ_JACOFT010000001.1"/>
</dbReference>
<dbReference type="EMBL" id="JACOFT010000001">
    <property type="protein sequence ID" value="MBC3809834.1"/>
    <property type="molecule type" value="Genomic_DNA"/>
</dbReference>
<dbReference type="SUPFAM" id="SSF53383">
    <property type="entry name" value="PLP-dependent transferases"/>
    <property type="match status" value="1"/>
</dbReference>
<dbReference type="InterPro" id="IPR000524">
    <property type="entry name" value="Tscrpt_reg_HTH_GntR"/>
</dbReference>
<keyword evidence="2" id="KW-0663">Pyridoxal phosphate</keyword>
<dbReference type="Pfam" id="PF00392">
    <property type="entry name" value="GntR"/>
    <property type="match status" value="1"/>
</dbReference>
<comment type="similarity">
    <text evidence="1">In the C-terminal section; belongs to the class-I pyridoxal-phosphate-dependent aminotransferase family.</text>
</comment>
<dbReference type="PROSITE" id="PS50949">
    <property type="entry name" value="HTH_GNTR"/>
    <property type="match status" value="1"/>
</dbReference>
<evidence type="ECO:0000256" key="1">
    <source>
        <dbReference type="ARBA" id="ARBA00005384"/>
    </source>
</evidence>
<evidence type="ECO:0000313" key="8">
    <source>
        <dbReference type="Proteomes" id="UP000637632"/>
    </source>
</evidence>
<evidence type="ECO:0000256" key="4">
    <source>
        <dbReference type="ARBA" id="ARBA00023125"/>
    </source>
</evidence>
<keyword evidence="5" id="KW-0804">Transcription</keyword>
<keyword evidence="4" id="KW-0238">DNA-binding</keyword>
<comment type="caution">
    <text evidence="7">The sequence shown here is derived from an EMBL/GenBank/DDBJ whole genome shotgun (WGS) entry which is preliminary data.</text>
</comment>
<dbReference type="InterPro" id="IPR015421">
    <property type="entry name" value="PyrdxlP-dep_Trfase_major"/>
</dbReference>
<dbReference type="CDD" id="cd00609">
    <property type="entry name" value="AAT_like"/>
    <property type="match status" value="1"/>
</dbReference>
<sequence length="505" mass="56385">MPKHSTFQLYNPNHENDLPLPLYRRLANHYLSAMKAGTLVVGDRMPSVRKLMQLHTVSLSTALQMCRQLETEGWLEARPRSGYFVRQPRRINLVPATEPPINAPIDPAQFVGIHERVSAIIAQGQRPVNINFARANGEPDMYPQEELKNLAIRLLRQRPQLLTKAISPGGNKELKAALAKRALGIGMSIKPDDVVVTMGCIEALNLALRAVAQAGDVIAVESPTFYGLLQVLESLGMKALEIPTSPQTGISIEALELAMRTYDNIKAVVVVPHLQNPLGSIMPDSHKQRLVALCETQQIPLIEDDSYSALVNADATPVSAKHWDKTGNVIYCASLHKILAPGLRVGWMVAGRWHARISMLKYAQTRYNEEWSQIVLAEFINSSAYDRHLRRLRHSLTQQRERTAEAIAAYFPEGTRLTIPDGGVSLWIEMPHQLSSQAVFEAALEQGILVSPGLLYSNSNRFDHFLRLNCGKHFTPELDNALRQLGHIITAMARQRQHQERHIAA</sequence>
<dbReference type="Gene3D" id="3.40.640.10">
    <property type="entry name" value="Type I PLP-dependent aspartate aminotransferase-like (Major domain)"/>
    <property type="match status" value="1"/>
</dbReference>
<dbReference type="InterPro" id="IPR015422">
    <property type="entry name" value="PyrdxlP-dep_Trfase_small"/>
</dbReference>
<evidence type="ECO:0000256" key="3">
    <source>
        <dbReference type="ARBA" id="ARBA00023015"/>
    </source>
</evidence>
<evidence type="ECO:0000313" key="7">
    <source>
        <dbReference type="EMBL" id="MBC3809834.1"/>
    </source>
</evidence>
<name>A0ABR6XC19_9BURK</name>
<dbReference type="InterPro" id="IPR051446">
    <property type="entry name" value="HTH_trans_reg/aminotransferase"/>
</dbReference>
<dbReference type="InterPro" id="IPR004839">
    <property type="entry name" value="Aminotransferase_I/II_large"/>
</dbReference>
<dbReference type="PANTHER" id="PTHR46577">
    <property type="entry name" value="HTH-TYPE TRANSCRIPTIONAL REGULATORY PROTEIN GABR"/>
    <property type="match status" value="1"/>
</dbReference>
<evidence type="ECO:0000256" key="2">
    <source>
        <dbReference type="ARBA" id="ARBA00022898"/>
    </source>
</evidence>
<reference evidence="7 8" key="1">
    <citation type="submission" date="2020-08" db="EMBL/GenBank/DDBJ databases">
        <title>Novel species isolated from subtropical streams in China.</title>
        <authorList>
            <person name="Lu H."/>
        </authorList>
    </citation>
    <scope>NUCLEOTIDE SEQUENCE [LARGE SCALE GENOMIC DNA]</scope>
    <source>
        <strain evidence="7 8">CCTCC AB 2015119</strain>
    </source>
</reference>
<dbReference type="SUPFAM" id="SSF46785">
    <property type="entry name" value="Winged helix' DNA-binding domain"/>
    <property type="match status" value="1"/>
</dbReference>
<evidence type="ECO:0000256" key="5">
    <source>
        <dbReference type="ARBA" id="ARBA00023163"/>
    </source>
</evidence>